<dbReference type="Pfam" id="PF10117">
    <property type="entry name" value="McrBC"/>
    <property type="match status" value="1"/>
</dbReference>
<evidence type="ECO:0000313" key="1">
    <source>
        <dbReference type="EMBL" id="SEQ68171.1"/>
    </source>
</evidence>
<keyword evidence="2" id="KW-1185">Reference proteome</keyword>
<dbReference type="OrthoDB" id="828100at2"/>
<dbReference type="PANTHER" id="PTHR38733:SF1">
    <property type="entry name" value="TYPE IV METHYL-DIRECTED RESTRICTION ENZYME ECOKMCRBC"/>
    <property type="match status" value="1"/>
</dbReference>
<dbReference type="RefSeq" id="WP_074722643.1">
    <property type="nucleotide sequence ID" value="NZ_CBCRVS010000012.1"/>
</dbReference>
<dbReference type="EMBL" id="FOFZ01000003">
    <property type="protein sequence ID" value="SEQ68171.1"/>
    <property type="molecule type" value="Genomic_DNA"/>
</dbReference>
<dbReference type="AlphaFoldDB" id="A0A1H9I0Q2"/>
<name>A0A1H9I0Q2_FLAFI</name>
<protein>
    <submittedName>
        <fullName evidence="1">McrBC 5-methylcytosine restriction system component</fullName>
    </submittedName>
</protein>
<evidence type="ECO:0000313" key="2">
    <source>
        <dbReference type="Proteomes" id="UP000183658"/>
    </source>
</evidence>
<dbReference type="InterPro" id="IPR019292">
    <property type="entry name" value="McrC"/>
</dbReference>
<proteinExistence type="predicted"/>
<accession>A0A1H9I0Q2</accession>
<reference evidence="2" key="1">
    <citation type="submission" date="2016-10" db="EMBL/GenBank/DDBJ databases">
        <authorList>
            <person name="Varghese N."/>
            <person name="Submissions S."/>
        </authorList>
    </citation>
    <scope>NUCLEOTIDE SEQUENCE [LARGE SCALE GENOMIC DNA]</scope>
    <source>
        <strain evidence="2">DSM 15719</strain>
    </source>
</reference>
<dbReference type="PANTHER" id="PTHR38733">
    <property type="entry name" value="PROTEIN MCRC"/>
    <property type="match status" value="1"/>
</dbReference>
<dbReference type="Proteomes" id="UP000183658">
    <property type="component" value="Unassembled WGS sequence"/>
</dbReference>
<sequence>MECKVLKYWEHHEGNIKEQDWQFEEISYATEFAKKKNNGFCFSLINNNGWKLNSGYYVGLTWLDHDKHALLINPKLNNKNPLEPDNVQIDYYKMLFSCLQHPEVANEIEELFEIKWEEPTILIENKEDVLTPFLIVQFLALVKSIVRKGLKKSYYKVEKNLQSKIKGKVLISKTIKHNLLKNKSLLTYCEYEEFGVNGLENRVLKKTLVFIQKYLPNRLSSNQFHSFQDSFNYIFPAFELVEDKIELSEIKFTKNNAFYKEYEDAIRLAKIILKRFSYNISNTTNQKIETHPFWIDMSKLFELYTLGMLKDRFGNDVQYHFTHGGSELDYVLKSRDLNMVIDAKYKQYDKRKVDNEDVRQVSGYARLEKVYKYLDKAYPESIDCLIIYPDIINGFEDLKSVDFRLYKVKDYNGVYKVAVKLPKF</sequence>
<gene>
    <name evidence="1" type="ORF">SAMN05444355_103322</name>
</gene>
<organism evidence="1 2">
    <name type="scientific">Flavobacterium frigoris</name>
    <dbReference type="NCBI Taxonomy" id="229204"/>
    <lineage>
        <taxon>Bacteria</taxon>
        <taxon>Pseudomonadati</taxon>
        <taxon>Bacteroidota</taxon>
        <taxon>Flavobacteriia</taxon>
        <taxon>Flavobacteriales</taxon>
        <taxon>Flavobacteriaceae</taxon>
        <taxon>Flavobacterium</taxon>
    </lineage>
</organism>